<organism evidence="3 4">
    <name type="scientific">Halogranum rubrum</name>
    <dbReference type="NCBI Taxonomy" id="553466"/>
    <lineage>
        <taxon>Archaea</taxon>
        <taxon>Methanobacteriati</taxon>
        <taxon>Methanobacteriota</taxon>
        <taxon>Stenosarchaea group</taxon>
        <taxon>Halobacteria</taxon>
        <taxon>Halobacteriales</taxon>
        <taxon>Haloferacaceae</taxon>
    </lineage>
</organism>
<sequence>MFRTGIIGMGGIGYHLANEVRAHSNGVIEAVVDVNTDNLSRASEEFDVDESSLYTDEAAMYAEESLDVVIIATPPGFHFDQIREAFDRGLHVLCEKPVVVDVEEARQVAQWVRDESNVLMAGYQRHLNPSFVAARRRWQDSDLEPTFITGSLTQDWRHHYDRGTNWRMDPEVGGGGHLFSVGTHVVESVLWLTGLTPVSVTAQMEFDDDDQRIDKRSAMTVTFDNGAIAAFGDSGIAPGTMEHIHLWDEEGGVYLEGEGWEPRELSLVDEDGQRTWPEVDDAATQTKFEALVEAIETGSEPPATAEDALRVTALLEAAYEAARTGTTVDVTL</sequence>
<dbReference type="PANTHER" id="PTHR43249">
    <property type="entry name" value="UDP-N-ACETYL-2-AMINO-2-DEOXY-D-GLUCURONATE OXIDASE"/>
    <property type="match status" value="1"/>
</dbReference>
<evidence type="ECO:0000259" key="1">
    <source>
        <dbReference type="Pfam" id="PF01408"/>
    </source>
</evidence>
<dbReference type="Proteomes" id="UP000199607">
    <property type="component" value="Unassembled WGS sequence"/>
</dbReference>
<protein>
    <submittedName>
        <fullName evidence="3">Predicted dehydrogenase</fullName>
    </submittedName>
</protein>
<reference evidence="4" key="1">
    <citation type="submission" date="2016-10" db="EMBL/GenBank/DDBJ databases">
        <authorList>
            <person name="Varghese N."/>
            <person name="Submissions S."/>
        </authorList>
    </citation>
    <scope>NUCLEOTIDE SEQUENCE [LARGE SCALE GENOMIC DNA]</scope>
    <source>
        <strain evidence="4">CGMCC 1.7738</strain>
    </source>
</reference>
<dbReference type="RefSeq" id="WP_089870768.1">
    <property type="nucleotide sequence ID" value="NZ_FOTC01000004.1"/>
</dbReference>
<dbReference type="Pfam" id="PF01408">
    <property type="entry name" value="GFO_IDH_MocA"/>
    <property type="match status" value="1"/>
</dbReference>
<dbReference type="AlphaFoldDB" id="A0A1I4GXA9"/>
<dbReference type="SUPFAM" id="SSF55347">
    <property type="entry name" value="Glyceraldehyde-3-phosphate dehydrogenase-like, C-terminal domain"/>
    <property type="match status" value="1"/>
</dbReference>
<dbReference type="EMBL" id="FOTC01000004">
    <property type="protein sequence ID" value="SFL33776.1"/>
    <property type="molecule type" value="Genomic_DNA"/>
</dbReference>
<evidence type="ECO:0000313" key="4">
    <source>
        <dbReference type="Proteomes" id="UP000199607"/>
    </source>
</evidence>
<dbReference type="Pfam" id="PF22725">
    <property type="entry name" value="GFO_IDH_MocA_C3"/>
    <property type="match status" value="1"/>
</dbReference>
<keyword evidence="4" id="KW-1185">Reference proteome</keyword>
<accession>A0A1I4GXA9</accession>
<feature type="domain" description="GFO/IDH/MocA-like oxidoreductase" evidence="2">
    <location>
        <begin position="144"/>
        <end position="242"/>
    </location>
</feature>
<gene>
    <name evidence="3" type="ORF">SAMN04487950_3431</name>
</gene>
<dbReference type="STRING" id="553466.SAMN04487950_3431"/>
<dbReference type="InterPro" id="IPR052515">
    <property type="entry name" value="Gfo/Idh/MocA_Oxidoreductase"/>
</dbReference>
<proteinExistence type="predicted"/>
<dbReference type="GO" id="GO:0000166">
    <property type="term" value="F:nucleotide binding"/>
    <property type="evidence" value="ECO:0007669"/>
    <property type="project" value="InterPro"/>
</dbReference>
<evidence type="ECO:0000313" key="3">
    <source>
        <dbReference type="EMBL" id="SFL33776.1"/>
    </source>
</evidence>
<feature type="domain" description="Gfo/Idh/MocA-like oxidoreductase N-terminal" evidence="1">
    <location>
        <begin position="2"/>
        <end position="123"/>
    </location>
</feature>
<dbReference type="InterPro" id="IPR055170">
    <property type="entry name" value="GFO_IDH_MocA-like_dom"/>
</dbReference>
<name>A0A1I4GXA9_9EURY</name>
<dbReference type="InterPro" id="IPR000683">
    <property type="entry name" value="Gfo/Idh/MocA-like_OxRdtase_N"/>
</dbReference>
<evidence type="ECO:0000259" key="2">
    <source>
        <dbReference type="Pfam" id="PF22725"/>
    </source>
</evidence>
<dbReference type="PANTHER" id="PTHR43249:SF1">
    <property type="entry name" value="D-GLUCOSIDE 3-DEHYDROGENASE"/>
    <property type="match status" value="1"/>
</dbReference>
<dbReference type="Gene3D" id="3.30.360.10">
    <property type="entry name" value="Dihydrodipicolinate Reductase, domain 2"/>
    <property type="match status" value="1"/>
</dbReference>
<dbReference type="Gene3D" id="3.40.50.720">
    <property type="entry name" value="NAD(P)-binding Rossmann-like Domain"/>
    <property type="match status" value="1"/>
</dbReference>
<dbReference type="SUPFAM" id="SSF51735">
    <property type="entry name" value="NAD(P)-binding Rossmann-fold domains"/>
    <property type="match status" value="1"/>
</dbReference>
<dbReference type="InterPro" id="IPR036291">
    <property type="entry name" value="NAD(P)-bd_dom_sf"/>
</dbReference>